<dbReference type="Proteomes" id="UP000260680">
    <property type="component" value="Unassembled WGS sequence"/>
</dbReference>
<keyword evidence="2" id="KW-1133">Transmembrane helix</keyword>
<dbReference type="EMBL" id="QOHO01000029">
    <property type="protein sequence ID" value="RFZ79054.1"/>
    <property type="molecule type" value="Genomic_DNA"/>
</dbReference>
<accession>A0A3E2NDJ9</accession>
<feature type="transmembrane region" description="Helical" evidence="2">
    <location>
        <begin position="6"/>
        <end position="33"/>
    </location>
</feature>
<evidence type="ECO:0000256" key="1">
    <source>
        <dbReference type="SAM" id="MobiDB-lite"/>
    </source>
</evidence>
<feature type="compositionally biased region" description="Basic and acidic residues" evidence="1">
    <location>
        <begin position="53"/>
        <end position="63"/>
    </location>
</feature>
<comment type="caution">
    <text evidence="3">The sequence shown here is derived from an EMBL/GenBank/DDBJ whole genome shotgun (WGS) entry which is preliminary data.</text>
</comment>
<gene>
    <name evidence="3" type="ORF">DS742_10680</name>
</gene>
<dbReference type="AlphaFoldDB" id="A0A3E2NDJ9"/>
<keyword evidence="2" id="KW-0472">Membrane</keyword>
<keyword evidence="2" id="KW-0812">Transmembrane</keyword>
<evidence type="ECO:0000313" key="3">
    <source>
        <dbReference type="EMBL" id="RFZ79054.1"/>
    </source>
</evidence>
<sequence length="63" mass="7226">MLITMMVSYLIVGFIYASAVVLGVTLIFCIVVLRPKKKTGKANGQMHQRKKRDACNQKEWRKI</sequence>
<proteinExistence type="predicted"/>
<organism evidence="3 4">
    <name type="scientific">Lacrimispora amygdalina</name>
    <dbReference type="NCBI Taxonomy" id="253257"/>
    <lineage>
        <taxon>Bacteria</taxon>
        <taxon>Bacillati</taxon>
        <taxon>Bacillota</taxon>
        <taxon>Clostridia</taxon>
        <taxon>Lachnospirales</taxon>
        <taxon>Lachnospiraceae</taxon>
        <taxon>Lacrimispora</taxon>
    </lineage>
</organism>
<feature type="region of interest" description="Disordered" evidence="1">
    <location>
        <begin position="41"/>
        <end position="63"/>
    </location>
</feature>
<protein>
    <submittedName>
        <fullName evidence="3">Uncharacterized protein</fullName>
    </submittedName>
</protein>
<name>A0A3E2NDJ9_9FIRM</name>
<evidence type="ECO:0000256" key="2">
    <source>
        <dbReference type="SAM" id="Phobius"/>
    </source>
</evidence>
<reference evidence="3 4" key="1">
    <citation type="submission" date="2018-07" db="EMBL/GenBank/DDBJ databases">
        <title>New species, Clostridium PI-S10-A1B.</title>
        <authorList>
            <person name="Krishna G."/>
            <person name="Summeta K."/>
            <person name="Shikha S."/>
            <person name="Prabhu P.B."/>
            <person name="Suresh K."/>
        </authorList>
    </citation>
    <scope>NUCLEOTIDE SEQUENCE [LARGE SCALE GENOMIC DNA]</scope>
    <source>
        <strain evidence="3 4">PI-S10-A1B</strain>
    </source>
</reference>
<evidence type="ECO:0000313" key="4">
    <source>
        <dbReference type="Proteomes" id="UP000260680"/>
    </source>
</evidence>